<proteinExistence type="predicted"/>
<dbReference type="EnsemblPlants" id="Pp3c6_5350V3.2">
    <property type="protein sequence ID" value="Pp3c6_5350V3.2"/>
    <property type="gene ID" value="Pp3c6_5350"/>
</dbReference>
<dbReference type="Proteomes" id="UP000006727">
    <property type="component" value="Chromosome 6"/>
</dbReference>
<protein>
    <submittedName>
        <fullName evidence="2 3">Uncharacterized protein</fullName>
    </submittedName>
</protein>
<dbReference type="AlphaFoldDB" id="A0A2K1KEE6"/>
<evidence type="ECO:0000313" key="4">
    <source>
        <dbReference type="Proteomes" id="UP000006727"/>
    </source>
</evidence>
<keyword evidence="1" id="KW-1133">Transmembrane helix</keyword>
<dbReference type="Gramene" id="Pp3c6_5350V3.1">
    <property type="protein sequence ID" value="Pp3c6_5350V3.1"/>
    <property type="gene ID" value="Pp3c6_5350"/>
</dbReference>
<evidence type="ECO:0000256" key="1">
    <source>
        <dbReference type="SAM" id="Phobius"/>
    </source>
</evidence>
<keyword evidence="1" id="KW-0812">Transmembrane</keyword>
<accession>A0A2K1KEE6</accession>
<dbReference type="PaxDb" id="3218-PP1S180_120V6.1"/>
<reference evidence="2 4" key="1">
    <citation type="journal article" date="2008" name="Science">
        <title>The Physcomitrella genome reveals evolutionary insights into the conquest of land by plants.</title>
        <authorList>
            <person name="Rensing S."/>
            <person name="Lang D."/>
            <person name="Zimmer A."/>
            <person name="Terry A."/>
            <person name="Salamov A."/>
            <person name="Shapiro H."/>
            <person name="Nishiyama T."/>
            <person name="Perroud P.-F."/>
            <person name="Lindquist E."/>
            <person name="Kamisugi Y."/>
            <person name="Tanahashi T."/>
            <person name="Sakakibara K."/>
            <person name="Fujita T."/>
            <person name="Oishi K."/>
            <person name="Shin-I T."/>
            <person name="Kuroki Y."/>
            <person name="Toyoda A."/>
            <person name="Suzuki Y."/>
            <person name="Hashimoto A."/>
            <person name="Yamaguchi K."/>
            <person name="Sugano A."/>
            <person name="Kohara Y."/>
            <person name="Fujiyama A."/>
            <person name="Anterola A."/>
            <person name="Aoki S."/>
            <person name="Ashton N."/>
            <person name="Barbazuk W.B."/>
            <person name="Barker E."/>
            <person name="Bennetzen J."/>
            <person name="Bezanilla M."/>
            <person name="Blankenship R."/>
            <person name="Cho S.H."/>
            <person name="Dutcher S."/>
            <person name="Estelle M."/>
            <person name="Fawcett J.A."/>
            <person name="Gundlach H."/>
            <person name="Hanada K."/>
            <person name="Heyl A."/>
            <person name="Hicks K.A."/>
            <person name="Hugh J."/>
            <person name="Lohr M."/>
            <person name="Mayer K."/>
            <person name="Melkozernov A."/>
            <person name="Murata T."/>
            <person name="Nelson D."/>
            <person name="Pils B."/>
            <person name="Prigge M."/>
            <person name="Reiss B."/>
            <person name="Renner T."/>
            <person name="Rombauts S."/>
            <person name="Rushton P."/>
            <person name="Sanderfoot A."/>
            <person name="Schween G."/>
            <person name="Shiu S.-H."/>
            <person name="Stueber K."/>
            <person name="Theodoulou F.L."/>
            <person name="Tu H."/>
            <person name="Van de Peer Y."/>
            <person name="Verrier P.J."/>
            <person name="Waters E."/>
            <person name="Wood A."/>
            <person name="Yang L."/>
            <person name="Cove D."/>
            <person name="Cuming A."/>
            <person name="Hasebe M."/>
            <person name="Lucas S."/>
            <person name="Mishler D.B."/>
            <person name="Reski R."/>
            <person name="Grigoriev I."/>
            <person name="Quatrano R.S."/>
            <person name="Boore J.L."/>
        </authorList>
    </citation>
    <scope>NUCLEOTIDE SEQUENCE [LARGE SCALE GENOMIC DNA]</scope>
    <source>
        <strain evidence="3 4">cv. Gransden 2004</strain>
    </source>
</reference>
<dbReference type="Gramene" id="Pp3c6_5350V3.2">
    <property type="protein sequence ID" value="Pp3c6_5350V3.2"/>
    <property type="gene ID" value="Pp3c6_5350"/>
</dbReference>
<dbReference type="PANTHER" id="PTHR33782">
    <property type="entry name" value="OS01G0121600 PROTEIN"/>
    <property type="match status" value="1"/>
</dbReference>
<dbReference type="RefSeq" id="XP_024378809.1">
    <property type="nucleotide sequence ID" value="XM_024523041.2"/>
</dbReference>
<evidence type="ECO:0000313" key="3">
    <source>
        <dbReference type="EnsemblPlants" id="Pp3c6_5350V3.1"/>
    </source>
</evidence>
<feature type="transmembrane region" description="Helical" evidence="1">
    <location>
        <begin position="129"/>
        <end position="156"/>
    </location>
</feature>
<dbReference type="PANTHER" id="PTHR33782:SF5">
    <property type="entry name" value="MEDIATOR OF RNA POLYMERASE II TRANSCRIPTION SUBUNIT"/>
    <property type="match status" value="1"/>
</dbReference>
<reference evidence="2 4" key="2">
    <citation type="journal article" date="2018" name="Plant J.">
        <title>The Physcomitrella patens chromosome-scale assembly reveals moss genome structure and evolution.</title>
        <authorList>
            <person name="Lang D."/>
            <person name="Ullrich K.K."/>
            <person name="Murat F."/>
            <person name="Fuchs J."/>
            <person name="Jenkins J."/>
            <person name="Haas F.B."/>
            <person name="Piednoel M."/>
            <person name="Gundlach H."/>
            <person name="Van Bel M."/>
            <person name="Meyberg R."/>
            <person name="Vives C."/>
            <person name="Morata J."/>
            <person name="Symeonidi A."/>
            <person name="Hiss M."/>
            <person name="Muchero W."/>
            <person name="Kamisugi Y."/>
            <person name="Saleh O."/>
            <person name="Blanc G."/>
            <person name="Decker E.L."/>
            <person name="van Gessel N."/>
            <person name="Grimwood J."/>
            <person name="Hayes R.D."/>
            <person name="Graham S.W."/>
            <person name="Gunter L.E."/>
            <person name="McDaniel S.F."/>
            <person name="Hoernstein S.N.W."/>
            <person name="Larsson A."/>
            <person name="Li F.W."/>
            <person name="Perroud P.F."/>
            <person name="Phillips J."/>
            <person name="Ranjan P."/>
            <person name="Rokshar D.S."/>
            <person name="Rothfels C.J."/>
            <person name="Schneider L."/>
            <person name="Shu S."/>
            <person name="Stevenson D.W."/>
            <person name="Thummler F."/>
            <person name="Tillich M."/>
            <person name="Villarreal Aguilar J.C."/>
            <person name="Widiez T."/>
            <person name="Wong G.K."/>
            <person name="Wymore A."/>
            <person name="Zhang Y."/>
            <person name="Zimmer A.D."/>
            <person name="Quatrano R.S."/>
            <person name="Mayer K.F.X."/>
            <person name="Goodstein D."/>
            <person name="Casacuberta J.M."/>
            <person name="Vandepoele K."/>
            <person name="Reski R."/>
            <person name="Cuming A.C."/>
            <person name="Tuskan G.A."/>
            <person name="Maumus F."/>
            <person name="Salse J."/>
            <person name="Schmutz J."/>
            <person name="Rensing S.A."/>
        </authorList>
    </citation>
    <scope>NUCLEOTIDE SEQUENCE [LARGE SCALE GENOMIC DNA]</scope>
    <source>
        <strain evidence="3 4">cv. Gransden 2004</strain>
    </source>
</reference>
<dbReference type="EMBL" id="ABEU02000006">
    <property type="protein sequence ID" value="PNR52157.1"/>
    <property type="molecule type" value="Genomic_DNA"/>
</dbReference>
<dbReference type="EnsemblPlants" id="Pp3c6_5350V3.1">
    <property type="protein sequence ID" value="Pp3c6_5350V3.1"/>
    <property type="gene ID" value="Pp3c6_5350"/>
</dbReference>
<sequence length="171" mass="18500">MALKVQASQTVMAGSLSLPSTPAGIRSTRFQLGDLKRPLKCRRQRVGIARASGTAEPESAGTGGPSLVDSNMMVLRKRIQSIRTQEGINDIPTDWAEWERSAYPNYRADVYLLLSTMQSQLLTLRPGTVVGIASVLMAVLPVMSILFVSALGAQLWSLHLALLELGASLHQ</sequence>
<keyword evidence="4" id="KW-1185">Reference proteome</keyword>
<keyword evidence="1" id="KW-0472">Membrane</keyword>
<dbReference type="OrthoDB" id="672819at2759"/>
<evidence type="ECO:0000313" key="2">
    <source>
        <dbReference type="EMBL" id="PNR52157.1"/>
    </source>
</evidence>
<gene>
    <name evidence="3" type="primary">LOC112283821</name>
    <name evidence="2" type="ORF">PHYPA_008531</name>
</gene>
<name>A0A2K1KEE6_PHYPA</name>
<dbReference type="GeneID" id="112283821"/>
<reference evidence="3" key="3">
    <citation type="submission" date="2020-12" db="UniProtKB">
        <authorList>
            <consortium name="EnsemblPlants"/>
        </authorList>
    </citation>
    <scope>IDENTIFICATION</scope>
</reference>
<organism evidence="2">
    <name type="scientific">Physcomitrium patens</name>
    <name type="common">Spreading-leaved earth moss</name>
    <name type="synonym">Physcomitrella patens</name>
    <dbReference type="NCBI Taxonomy" id="3218"/>
    <lineage>
        <taxon>Eukaryota</taxon>
        <taxon>Viridiplantae</taxon>
        <taxon>Streptophyta</taxon>
        <taxon>Embryophyta</taxon>
        <taxon>Bryophyta</taxon>
        <taxon>Bryophytina</taxon>
        <taxon>Bryopsida</taxon>
        <taxon>Funariidae</taxon>
        <taxon>Funariales</taxon>
        <taxon>Funariaceae</taxon>
        <taxon>Physcomitrium</taxon>
    </lineage>
</organism>